<evidence type="ECO:0000313" key="8">
    <source>
        <dbReference type="Proteomes" id="UP000298588"/>
    </source>
</evidence>
<proteinExistence type="predicted"/>
<dbReference type="InterPro" id="IPR007016">
    <property type="entry name" value="O-antigen_ligase-rel_domated"/>
</dbReference>
<evidence type="ECO:0000256" key="4">
    <source>
        <dbReference type="ARBA" id="ARBA00023136"/>
    </source>
</evidence>
<feature type="transmembrane region" description="Helical" evidence="5">
    <location>
        <begin position="108"/>
        <end position="127"/>
    </location>
</feature>
<comment type="subcellular location">
    <subcellularLocation>
        <location evidence="1">Membrane</location>
        <topology evidence="1">Multi-pass membrane protein</topology>
    </subcellularLocation>
</comment>
<feature type="domain" description="O-antigen ligase-related" evidence="6">
    <location>
        <begin position="205"/>
        <end position="354"/>
    </location>
</feature>
<name>A0A4D7QNY1_9HYPH</name>
<feature type="transmembrane region" description="Helical" evidence="5">
    <location>
        <begin position="29"/>
        <end position="62"/>
    </location>
</feature>
<feature type="transmembrane region" description="Helical" evidence="5">
    <location>
        <begin position="217"/>
        <end position="235"/>
    </location>
</feature>
<feature type="transmembrane region" description="Helical" evidence="5">
    <location>
        <begin position="74"/>
        <end position="96"/>
    </location>
</feature>
<feature type="transmembrane region" description="Helical" evidence="5">
    <location>
        <begin position="241"/>
        <end position="260"/>
    </location>
</feature>
<feature type="transmembrane region" description="Helical" evidence="5">
    <location>
        <begin position="168"/>
        <end position="186"/>
    </location>
</feature>
<evidence type="ECO:0000256" key="2">
    <source>
        <dbReference type="ARBA" id="ARBA00022692"/>
    </source>
</evidence>
<dbReference type="OrthoDB" id="7915840at2"/>
<dbReference type="InterPro" id="IPR051533">
    <property type="entry name" value="WaaL-like"/>
</dbReference>
<keyword evidence="3 5" id="KW-1133">Transmembrane helix</keyword>
<feature type="transmembrane region" description="Helical" evidence="5">
    <location>
        <begin position="404"/>
        <end position="421"/>
    </location>
</feature>
<dbReference type="EMBL" id="CP039865">
    <property type="protein sequence ID" value="QCK88191.1"/>
    <property type="molecule type" value="Genomic_DNA"/>
</dbReference>
<organism evidence="7 8">
    <name type="scientific">Phreatobacter aquaticus</name>
    <dbReference type="NCBI Taxonomy" id="2570229"/>
    <lineage>
        <taxon>Bacteria</taxon>
        <taxon>Pseudomonadati</taxon>
        <taxon>Pseudomonadota</taxon>
        <taxon>Alphaproteobacteria</taxon>
        <taxon>Hyphomicrobiales</taxon>
        <taxon>Phreatobacteraceae</taxon>
        <taxon>Phreatobacter</taxon>
    </lineage>
</organism>
<evidence type="ECO:0000256" key="1">
    <source>
        <dbReference type="ARBA" id="ARBA00004141"/>
    </source>
</evidence>
<keyword evidence="7" id="KW-0436">Ligase</keyword>
<feature type="transmembrane region" description="Helical" evidence="5">
    <location>
        <begin position="133"/>
        <end position="156"/>
    </location>
</feature>
<gene>
    <name evidence="7" type="ORF">E8L99_21735</name>
</gene>
<evidence type="ECO:0000256" key="5">
    <source>
        <dbReference type="SAM" id="Phobius"/>
    </source>
</evidence>
<dbReference type="AlphaFoldDB" id="A0A4D7QNY1"/>
<keyword evidence="4 5" id="KW-0472">Membrane</keyword>
<evidence type="ECO:0000313" key="7">
    <source>
        <dbReference type="EMBL" id="QCK88191.1"/>
    </source>
</evidence>
<reference evidence="7 8" key="1">
    <citation type="submission" date="2019-04" db="EMBL/GenBank/DDBJ databases">
        <title>Phreatobacter aquaticus sp. nov.</title>
        <authorList>
            <person name="Choi A."/>
            <person name="Baek K."/>
        </authorList>
    </citation>
    <scope>NUCLEOTIDE SEQUENCE [LARGE SCALE GENOMIC DNA]</scope>
    <source>
        <strain evidence="7 8">NMCR1094</strain>
    </source>
</reference>
<dbReference type="PANTHER" id="PTHR37422">
    <property type="entry name" value="TEICHURONIC ACID BIOSYNTHESIS PROTEIN TUAE"/>
    <property type="match status" value="1"/>
</dbReference>
<evidence type="ECO:0000259" key="6">
    <source>
        <dbReference type="Pfam" id="PF04932"/>
    </source>
</evidence>
<keyword evidence="2 5" id="KW-0812">Transmembrane</keyword>
<dbReference type="Pfam" id="PF04932">
    <property type="entry name" value="Wzy_C"/>
    <property type="match status" value="1"/>
</dbReference>
<dbReference type="PANTHER" id="PTHR37422:SF13">
    <property type="entry name" value="LIPOPOLYSACCHARIDE BIOSYNTHESIS PROTEIN PA4999-RELATED"/>
    <property type="match status" value="1"/>
</dbReference>
<accession>A0A4D7QNY1</accession>
<sequence length="437" mass="47205">MRMTRMPASLLSRTLGWWRLTFDDPRRAVFFFAPLLGFLPLTAGSFATGWYFLGVVYVGLIWLTGRVGWVWPESTAFACLVALGYFASTLISAVFFEDRLAGLMDAGTNLQFLFLVPLVGAVIQARMVDVWSLFLNGLRAGIIVAALIAACQVFIWRLPRATAGMVNAILAGDIAILAAALSLVGFSRLGAGMKAFALVASGAGIATSLLTQTRGALLALPLFLIVSAYNLWPYVRRRPGLSAGVGLGFILSIGALAALIKIPERVDQFLVSVETREAALTRDASTAHRIILWTYGLDAFADRPALGYGQQHTVAEVRRRAREARMPVPLHTHLHNEFVNTAVARGLVGLAALILLLAAPVITAIQSSRDDRYGERVAFAVLLSGGYATFGLTNLIFGHDQMATFFASCYLVLVAAAYQAAVMETDFATPDVRRPFG</sequence>
<dbReference type="KEGG" id="paqt:E8L99_21735"/>
<evidence type="ECO:0000256" key="3">
    <source>
        <dbReference type="ARBA" id="ARBA00022989"/>
    </source>
</evidence>
<dbReference type="Proteomes" id="UP000298588">
    <property type="component" value="Chromosome"/>
</dbReference>
<feature type="transmembrane region" description="Helical" evidence="5">
    <location>
        <begin position="342"/>
        <end position="365"/>
    </location>
</feature>
<keyword evidence="8" id="KW-1185">Reference proteome</keyword>
<dbReference type="GO" id="GO:0016020">
    <property type="term" value="C:membrane"/>
    <property type="evidence" value="ECO:0007669"/>
    <property type="project" value="UniProtKB-SubCell"/>
</dbReference>
<protein>
    <submittedName>
        <fullName evidence="7">O-antigen ligase family protein</fullName>
    </submittedName>
</protein>
<dbReference type="GO" id="GO:0016874">
    <property type="term" value="F:ligase activity"/>
    <property type="evidence" value="ECO:0007669"/>
    <property type="project" value="UniProtKB-KW"/>
</dbReference>
<feature type="transmembrane region" description="Helical" evidence="5">
    <location>
        <begin position="377"/>
        <end position="397"/>
    </location>
</feature>